<name>B9T8M5_RICCO</name>
<evidence type="ECO:0000313" key="2">
    <source>
        <dbReference type="Proteomes" id="UP000008311"/>
    </source>
</evidence>
<gene>
    <name evidence="1" type="ORF">RCOM_0293900</name>
</gene>
<protein>
    <submittedName>
        <fullName evidence="1">Uncharacterized protein</fullName>
    </submittedName>
</protein>
<reference evidence="2" key="1">
    <citation type="journal article" date="2010" name="Nat. Biotechnol.">
        <title>Draft genome sequence of the oilseed species Ricinus communis.</title>
        <authorList>
            <person name="Chan A.P."/>
            <person name="Crabtree J."/>
            <person name="Zhao Q."/>
            <person name="Lorenzi H."/>
            <person name="Orvis J."/>
            <person name="Puiu D."/>
            <person name="Melake-Berhan A."/>
            <person name="Jones K.M."/>
            <person name="Redman J."/>
            <person name="Chen G."/>
            <person name="Cahoon E.B."/>
            <person name="Gedil M."/>
            <person name="Stanke M."/>
            <person name="Haas B.J."/>
            <person name="Wortman J.R."/>
            <person name="Fraser-Liggett C.M."/>
            <person name="Ravel J."/>
            <person name="Rabinowicz P.D."/>
        </authorList>
    </citation>
    <scope>NUCLEOTIDE SEQUENCE [LARGE SCALE GENOMIC DNA]</scope>
    <source>
        <strain evidence="2">cv. Hale</strain>
    </source>
</reference>
<organism evidence="1 2">
    <name type="scientific">Ricinus communis</name>
    <name type="common">Castor bean</name>
    <dbReference type="NCBI Taxonomy" id="3988"/>
    <lineage>
        <taxon>Eukaryota</taxon>
        <taxon>Viridiplantae</taxon>
        <taxon>Streptophyta</taxon>
        <taxon>Embryophyta</taxon>
        <taxon>Tracheophyta</taxon>
        <taxon>Spermatophyta</taxon>
        <taxon>Magnoliopsida</taxon>
        <taxon>eudicotyledons</taxon>
        <taxon>Gunneridae</taxon>
        <taxon>Pentapetalae</taxon>
        <taxon>rosids</taxon>
        <taxon>fabids</taxon>
        <taxon>Malpighiales</taxon>
        <taxon>Euphorbiaceae</taxon>
        <taxon>Acalyphoideae</taxon>
        <taxon>Acalypheae</taxon>
        <taxon>Ricinus</taxon>
    </lineage>
</organism>
<sequence length="80" mass="9040">SRDGNTCNMMFGVTCWHLWAYRNDVVVGAYKFQGVSVIGGIRARVHYIKTTNCMQKLMARRVSARKCLWVAAPTDVMVQA</sequence>
<proteinExistence type="predicted"/>
<keyword evidence="2" id="KW-1185">Reference proteome</keyword>
<evidence type="ECO:0000313" key="1">
    <source>
        <dbReference type="EMBL" id="EEF27790.1"/>
    </source>
</evidence>
<dbReference type="InParanoid" id="B9T8M5"/>
<dbReference type="AlphaFoldDB" id="B9T8M5"/>
<dbReference type="EMBL" id="EQ975120">
    <property type="protein sequence ID" value="EEF27790.1"/>
    <property type="molecule type" value="Genomic_DNA"/>
</dbReference>
<feature type="non-terminal residue" evidence="1">
    <location>
        <position position="1"/>
    </location>
</feature>
<accession>B9T8M5</accession>
<dbReference type="Proteomes" id="UP000008311">
    <property type="component" value="Unassembled WGS sequence"/>
</dbReference>